<dbReference type="HOGENOM" id="CLU_641434_0_0_1"/>
<comment type="similarity">
    <text evidence="1">Belongs to the SPT2 family.</text>
</comment>
<dbReference type="STRING" id="45351.A7RLI9"/>
<dbReference type="AlphaFoldDB" id="A7RLI9"/>
<dbReference type="SMART" id="SM00784">
    <property type="entry name" value="SPT2"/>
    <property type="match status" value="1"/>
</dbReference>
<protein>
    <submittedName>
        <fullName evidence="5">Uncharacterized protein</fullName>
    </submittedName>
</protein>
<feature type="compositionally biased region" description="Basic and acidic residues" evidence="4">
    <location>
        <begin position="203"/>
        <end position="215"/>
    </location>
</feature>
<feature type="compositionally biased region" description="Basic and acidic residues" evidence="4">
    <location>
        <begin position="82"/>
        <end position="109"/>
    </location>
</feature>
<dbReference type="OMA" id="ICEGSIK"/>
<dbReference type="Proteomes" id="UP000001593">
    <property type="component" value="Unassembled WGS sequence"/>
</dbReference>
<dbReference type="GO" id="GO:0006334">
    <property type="term" value="P:nucleosome assembly"/>
    <property type="evidence" value="ECO:0000318"/>
    <property type="project" value="GO_Central"/>
</dbReference>
<dbReference type="PANTHER" id="PTHR22691:SF8">
    <property type="entry name" value="PROTEIN SPT2 HOMOLOG"/>
    <property type="match status" value="1"/>
</dbReference>
<sequence>MNFEELMRHAADNKNNAIRQQQKMGRAHKDNRSPVSSSAVQAFLKKKEEEKKRQQAEAEAARRARIQARLEESTKKPTKKRNPQDNKASCDSDKKTLIKNSREVQEHLPRKIPKKSSTPQQGGKSQEIINSKPDVSQTRKVPNLATNSKLNNKTGSKASDQQSVTPKKPIIECKNSKLKKLPAKPVDFKDLLALAEQNKSGKRKMEAPPMKEGKTKKSVPPEPIKDRSSVSRQSTHGEVIRNNKAQSIRQGVKRNHVEASKNNRPPAPERTKKKQEARMTIQTETISNTLTTCPETSGGPVRGTCRDFARQGLPTSRLSGPPSGMRRYQERQYEDYDDYDDDDDDDFIDDGGDEADVSSYIREIFGYDKRKFKDEDFDDRSMEVSYRQIEKEEARSSKIAKLEDEIEFLKEQAELKKQKAALMKKRKK</sequence>
<reference evidence="5 6" key="1">
    <citation type="journal article" date="2007" name="Science">
        <title>Sea anemone genome reveals ancestral eumetazoan gene repertoire and genomic organization.</title>
        <authorList>
            <person name="Putnam N.H."/>
            <person name="Srivastava M."/>
            <person name="Hellsten U."/>
            <person name="Dirks B."/>
            <person name="Chapman J."/>
            <person name="Salamov A."/>
            <person name="Terry A."/>
            <person name="Shapiro H."/>
            <person name="Lindquist E."/>
            <person name="Kapitonov V.V."/>
            <person name="Jurka J."/>
            <person name="Genikhovich G."/>
            <person name="Grigoriev I.V."/>
            <person name="Lucas S.M."/>
            <person name="Steele R.E."/>
            <person name="Finnerty J.R."/>
            <person name="Technau U."/>
            <person name="Martindale M.Q."/>
            <person name="Rokhsar D.S."/>
        </authorList>
    </citation>
    <scope>NUCLEOTIDE SEQUENCE [LARGE SCALE GENOMIC DNA]</scope>
    <source>
        <strain evidence="6">CH2 X CH6</strain>
    </source>
</reference>
<dbReference type="OrthoDB" id="6259853at2759"/>
<dbReference type="InterPro" id="IPR013256">
    <property type="entry name" value="Chromatin_SPT2"/>
</dbReference>
<evidence type="ECO:0000313" key="5">
    <source>
        <dbReference type="EMBL" id="EDO47613.1"/>
    </source>
</evidence>
<dbReference type="EMBL" id="DS469518">
    <property type="protein sequence ID" value="EDO47613.1"/>
    <property type="molecule type" value="Genomic_DNA"/>
</dbReference>
<dbReference type="GO" id="GO:0042393">
    <property type="term" value="F:histone binding"/>
    <property type="evidence" value="ECO:0000318"/>
    <property type="project" value="GO_Central"/>
</dbReference>
<feature type="region of interest" description="Disordered" evidence="4">
    <location>
        <begin position="1"/>
        <end position="178"/>
    </location>
</feature>
<feature type="compositionally biased region" description="Acidic residues" evidence="4">
    <location>
        <begin position="335"/>
        <end position="354"/>
    </location>
</feature>
<feature type="region of interest" description="Disordered" evidence="4">
    <location>
        <begin position="196"/>
        <end position="354"/>
    </location>
</feature>
<feature type="compositionally biased region" description="Polar residues" evidence="4">
    <location>
        <begin position="115"/>
        <end position="165"/>
    </location>
</feature>
<dbReference type="GO" id="GO:0003677">
    <property type="term" value="F:DNA binding"/>
    <property type="evidence" value="ECO:0000318"/>
    <property type="project" value="GO_Central"/>
</dbReference>
<feature type="compositionally biased region" description="Polar residues" evidence="4">
    <location>
        <begin position="280"/>
        <end position="295"/>
    </location>
</feature>
<gene>
    <name evidence="5" type="ORF">NEMVEDRAFT_v1g231965</name>
</gene>
<feature type="compositionally biased region" description="Basic and acidic residues" evidence="4">
    <location>
        <begin position="45"/>
        <end position="75"/>
    </location>
</feature>
<proteinExistence type="inferred from homology"/>
<dbReference type="GO" id="GO:0005730">
    <property type="term" value="C:nucleolus"/>
    <property type="evidence" value="ECO:0000318"/>
    <property type="project" value="GO_Central"/>
</dbReference>
<feature type="compositionally biased region" description="Basic and acidic residues" evidence="4">
    <location>
        <begin position="255"/>
        <end position="277"/>
    </location>
</feature>
<evidence type="ECO:0000313" key="6">
    <source>
        <dbReference type="Proteomes" id="UP000001593"/>
    </source>
</evidence>
<feature type="coiled-coil region" evidence="3">
    <location>
        <begin position="392"/>
        <end position="426"/>
    </location>
</feature>
<dbReference type="PANTHER" id="PTHR22691">
    <property type="entry name" value="YEAST SPT2-RELATED"/>
    <property type="match status" value="1"/>
</dbReference>
<dbReference type="InParanoid" id="A7RLI9"/>
<dbReference type="KEGG" id="nve:5519887"/>
<feature type="compositionally biased region" description="Basic and acidic residues" evidence="4">
    <location>
        <begin position="1"/>
        <end position="12"/>
    </location>
</feature>
<organism evidence="5 6">
    <name type="scientific">Nematostella vectensis</name>
    <name type="common">Starlet sea anemone</name>
    <dbReference type="NCBI Taxonomy" id="45351"/>
    <lineage>
        <taxon>Eukaryota</taxon>
        <taxon>Metazoa</taxon>
        <taxon>Cnidaria</taxon>
        <taxon>Anthozoa</taxon>
        <taxon>Hexacorallia</taxon>
        <taxon>Actiniaria</taxon>
        <taxon>Edwardsiidae</taxon>
        <taxon>Nematostella</taxon>
    </lineage>
</organism>
<evidence type="ECO:0000256" key="3">
    <source>
        <dbReference type="SAM" id="Coils"/>
    </source>
</evidence>
<dbReference type="eggNOG" id="ENOG502QWHS">
    <property type="taxonomic scope" value="Eukaryota"/>
</dbReference>
<feature type="compositionally biased region" description="Polar residues" evidence="4">
    <location>
        <begin position="13"/>
        <end position="23"/>
    </location>
</feature>
<keyword evidence="6" id="KW-1185">Reference proteome</keyword>
<dbReference type="PhylomeDB" id="A7RLI9"/>
<dbReference type="GO" id="GO:0006360">
    <property type="term" value="P:transcription by RNA polymerase I"/>
    <property type="evidence" value="ECO:0000318"/>
    <property type="project" value="GO_Central"/>
</dbReference>
<evidence type="ECO:0000256" key="1">
    <source>
        <dbReference type="ARBA" id="ARBA00006461"/>
    </source>
</evidence>
<keyword evidence="2 3" id="KW-0175">Coiled coil</keyword>
<dbReference type="Pfam" id="PF08243">
    <property type="entry name" value="SPT2"/>
    <property type="match status" value="1"/>
</dbReference>
<accession>A7RLI9</accession>
<name>A7RLI9_NEMVE</name>
<evidence type="ECO:0000256" key="2">
    <source>
        <dbReference type="ARBA" id="ARBA00023054"/>
    </source>
</evidence>
<evidence type="ECO:0000256" key="4">
    <source>
        <dbReference type="SAM" id="MobiDB-lite"/>
    </source>
</evidence>